<feature type="transmembrane region" description="Helical" evidence="7">
    <location>
        <begin position="251"/>
        <end position="270"/>
    </location>
</feature>
<dbReference type="PANTHER" id="PTHR32196">
    <property type="entry name" value="ABC TRANSPORTER PERMEASE PROTEIN YPHD-RELATED-RELATED"/>
    <property type="match status" value="1"/>
</dbReference>
<dbReference type="Proteomes" id="UP000831304">
    <property type="component" value="Chromosome"/>
</dbReference>
<reference evidence="8 9" key="1">
    <citation type="submission" date="2022-03" db="EMBL/GenBank/DDBJ databases">
        <title>Agromyces sp. isolated from the gut of P. brevitarsis seulensis larvae.</title>
        <authorList>
            <person name="Won M."/>
            <person name="Kwon S.-W."/>
        </authorList>
    </citation>
    <scope>NUCLEOTIDE SEQUENCE [LARGE SCALE GENOMIC DNA]</scope>
    <source>
        <strain evidence="8 9">KACC 16215</strain>
    </source>
</reference>
<dbReference type="EMBL" id="CP094533">
    <property type="protein sequence ID" value="UOE26460.1"/>
    <property type="molecule type" value="Genomic_DNA"/>
</dbReference>
<feature type="region of interest" description="Disordered" evidence="6">
    <location>
        <begin position="327"/>
        <end position="361"/>
    </location>
</feature>
<protein>
    <submittedName>
        <fullName evidence="8">ABC transporter permease</fullName>
    </submittedName>
</protein>
<evidence type="ECO:0000256" key="3">
    <source>
        <dbReference type="ARBA" id="ARBA00022692"/>
    </source>
</evidence>
<evidence type="ECO:0000256" key="1">
    <source>
        <dbReference type="ARBA" id="ARBA00004651"/>
    </source>
</evidence>
<keyword evidence="5 7" id="KW-0472">Membrane</keyword>
<evidence type="ECO:0000313" key="9">
    <source>
        <dbReference type="Proteomes" id="UP000831304"/>
    </source>
</evidence>
<feature type="transmembrane region" description="Helical" evidence="7">
    <location>
        <begin position="19"/>
        <end position="40"/>
    </location>
</feature>
<evidence type="ECO:0000313" key="8">
    <source>
        <dbReference type="EMBL" id="UOE26460.1"/>
    </source>
</evidence>
<dbReference type="PANTHER" id="PTHR32196:SF63">
    <property type="entry name" value="INNER MEMBRANE ABC TRANSPORTER PERMEASE PROTEIN YJFF"/>
    <property type="match status" value="1"/>
</dbReference>
<dbReference type="RefSeq" id="WP_243569284.1">
    <property type="nucleotide sequence ID" value="NZ_BAAARD010000005.1"/>
</dbReference>
<evidence type="ECO:0000256" key="4">
    <source>
        <dbReference type="ARBA" id="ARBA00022989"/>
    </source>
</evidence>
<comment type="subcellular location">
    <subcellularLocation>
        <location evidence="1">Cell membrane</location>
        <topology evidence="1">Multi-pass membrane protein</topology>
    </subcellularLocation>
</comment>
<sequence length="361" mass="36590">MSTATPTARRRRGRLDSSLVVGIALVVVIAIGAVLVATVGRNFFSPGNIRDILTGMSVLGFVAIGQTLVVLCASLDLSVLYVISLSSLIAADLMAGNPANIPLALAASLGVAGLIGLANGLIVTKLKVNGFIATLGTGLIIKGFLDSNYKGTSGDVPMEFRLIGATGLGPVPVSTILMLAVAVLVWLFLSRTRTGHHIYAVGGNEQVARLSGIRTARPVIVAHVLCSMSAALAGLLLASRSGVGNPTFGAQGGYDLLSIAAVVLGGTLLLGGRGSVWGTIGGVAIFAVVDNVMSVMQVNPFLKDVVRGIVIVAAVAVYASRSVERRRPRFDGGGAPPPAPSPATAEPAASAEPASAEGGVR</sequence>
<evidence type="ECO:0000256" key="5">
    <source>
        <dbReference type="ARBA" id="ARBA00023136"/>
    </source>
</evidence>
<dbReference type="Pfam" id="PF02653">
    <property type="entry name" value="BPD_transp_2"/>
    <property type="match status" value="1"/>
</dbReference>
<gene>
    <name evidence="8" type="ORF">MTP13_01380</name>
</gene>
<name>A0ABY4B097_9MICO</name>
<feature type="transmembrane region" description="Helical" evidence="7">
    <location>
        <begin position="219"/>
        <end position="239"/>
    </location>
</feature>
<keyword evidence="3 7" id="KW-0812">Transmembrane</keyword>
<dbReference type="CDD" id="cd06579">
    <property type="entry name" value="TM_PBP1_transp_AraH_like"/>
    <property type="match status" value="1"/>
</dbReference>
<organism evidence="8 9">
    <name type="scientific">Agromyces soli</name>
    <dbReference type="NCBI Taxonomy" id="659012"/>
    <lineage>
        <taxon>Bacteria</taxon>
        <taxon>Bacillati</taxon>
        <taxon>Actinomycetota</taxon>
        <taxon>Actinomycetes</taxon>
        <taxon>Micrococcales</taxon>
        <taxon>Microbacteriaceae</taxon>
        <taxon>Agromyces</taxon>
    </lineage>
</organism>
<feature type="transmembrane region" description="Helical" evidence="7">
    <location>
        <begin position="165"/>
        <end position="189"/>
    </location>
</feature>
<keyword evidence="4 7" id="KW-1133">Transmembrane helix</keyword>
<feature type="transmembrane region" description="Helical" evidence="7">
    <location>
        <begin position="277"/>
        <end position="295"/>
    </location>
</feature>
<evidence type="ECO:0000256" key="6">
    <source>
        <dbReference type="SAM" id="MobiDB-lite"/>
    </source>
</evidence>
<feature type="transmembrane region" description="Helical" evidence="7">
    <location>
        <begin position="128"/>
        <end position="145"/>
    </location>
</feature>
<feature type="transmembrane region" description="Helical" evidence="7">
    <location>
        <begin position="78"/>
        <end position="95"/>
    </location>
</feature>
<feature type="transmembrane region" description="Helical" evidence="7">
    <location>
        <begin position="301"/>
        <end position="319"/>
    </location>
</feature>
<keyword evidence="2" id="KW-1003">Cell membrane</keyword>
<feature type="transmembrane region" description="Helical" evidence="7">
    <location>
        <begin position="101"/>
        <end position="121"/>
    </location>
</feature>
<feature type="compositionally biased region" description="Low complexity" evidence="6">
    <location>
        <begin position="342"/>
        <end position="361"/>
    </location>
</feature>
<keyword evidence="9" id="KW-1185">Reference proteome</keyword>
<proteinExistence type="predicted"/>
<dbReference type="InterPro" id="IPR001851">
    <property type="entry name" value="ABC_transp_permease"/>
</dbReference>
<evidence type="ECO:0000256" key="2">
    <source>
        <dbReference type="ARBA" id="ARBA00022475"/>
    </source>
</evidence>
<feature type="transmembrane region" description="Helical" evidence="7">
    <location>
        <begin position="52"/>
        <end position="71"/>
    </location>
</feature>
<evidence type="ECO:0000256" key="7">
    <source>
        <dbReference type="SAM" id="Phobius"/>
    </source>
</evidence>
<accession>A0ABY4B097</accession>